<organism evidence="3">
    <name type="scientific">Corethrella appendiculata</name>
    <dbReference type="NCBI Taxonomy" id="1370023"/>
    <lineage>
        <taxon>Eukaryota</taxon>
        <taxon>Metazoa</taxon>
        <taxon>Ecdysozoa</taxon>
        <taxon>Arthropoda</taxon>
        <taxon>Hexapoda</taxon>
        <taxon>Insecta</taxon>
        <taxon>Pterygota</taxon>
        <taxon>Neoptera</taxon>
        <taxon>Endopterygota</taxon>
        <taxon>Diptera</taxon>
        <taxon>Nematocera</taxon>
        <taxon>Culicoidea</taxon>
        <taxon>Chaoboridae</taxon>
        <taxon>Corethrella</taxon>
    </lineage>
</organism>
<keyword evidence="2" id="KW-0812">Transmembrane</keyword>
<evidence type="ECO:0000256" key="2">
    <source>
        <dbReference type="SAM" id="Phobius"/>
    </source>
</evidence>
<name>U5EPU1_9DIPT</name>
<sequence>MAPKAKASTEQNTKKQKPQQQPAKKQVQEKATSKKNKSKSTKQITNSSSACRTCCRFVIFTMFFFGLIGGLIAYDTHLHGGKFEASKTGQFLKQTGTLPYIEKGWTCTLKYSARGYKWTEANLPIYYQKTSQVVGPYVEFSKEFSIFLWKQTKKGFGNIKEYFIQKTPVVVEFIEQYAPGFPKQVGSFFSKISMYTVEAYANSCEFFKTKVFIGQLSPENLGKALNTTQQTAAQYYSWFYEKVDFYAKIK</sequence>
<feature type="transmembrane region" description="Helical" evidence="2">
    <location>
        <begin position="57"/>
        <end position="74"/>
    </location>
</feature>
<reference evidence="3" key="1">
    <citation type="journal article" date="2014" name="Insect Biochem. Mol. Biol.">
        <title>An insight into the sialome of the frog biting fly, Corethrella appendiculata.</title>
        <authorList>
            <person name="Ribeiro J.M.C."/>
            <person name="Chagas A.C."/>
            <person name="Pham V.M."/>
            <person name="Lounibos L.P."/>
            <person name="Calvo E."/>
        </authorList>
    </citation>
    <scope>NUCLEOTIDE SEQUENCE</scope>
    <source>
        <tissue evidence="3">Salivary glands</tissue>
    </source>
</reference>
<evidence type="ECO:0000313" key="3">
    <source>
        <dbReference type="EMBL" id="JAB55251.1"/>
    </source>
</evidence>
<evidence type="ECO:0000256" key="1">
    <source>
        <dbReference type="SAM" id="MobiDB-lite"/>
    </source>
</evidence>
<dbReference type="Pfam" id="PF10151">
    <property type="entry name" value="TMEM214"/>
    <property type="match status" value="1"/>
</dbReference>
<dbReference type="InterPro" id="IPR019308">
    <property type="entry name" value="TMEM214"/>
</dbReference>
<keyword evidence="2" id="KW-0472">Membrane</keyword>
<proteinExistence type="evidence at transcript level"/>
<accession>U5EPU1</accession>
<feature type="region of interest" description="Disordered" evidence="1">
    <location>
        <begin position="1"/>
        <end position="42"/>
    </location>
</feature>
<dbReference type="AlphaFoldDB" id="U5EPU1"/>
<keyword evidence="2" id="KW-1133">Transmembrane helix</keyword>
<dbReference type="EMBL" id="GANO01004620">
    <property type="protein sequence ID" value="JAB55251.1"/>
    <property type="molecule type" value="mRNA"/>
</dbReference>
<protein>
    <submittedName>
        <fullName evidence="3">Putative conserved plasma membrane protein</fullName>
    </submittedName>
</protein>